<accession>A0ABQ6WHR5</accession>
<reference evidence="2 3" key="1">
    <citation type="submission" date="2019-04" db="EMBL/GenBank/DDBJ databases">
        <authorList>
            <consortium name="DOE Joint Genome Institute"/>
            <person name="Mondo S."/>
            <person name="Kjaerbolling I."/>
            <person name="Vesth T."/>
            <person name="Frisvad J.C."/>
            <person name="Nybo J.L."/>
            <person name="Theobald S."/>
            <person name="Kildgaard S."/>
            <person name="Isbrandt T."/>
            <person name="Kuo A."/>
            <person name="Sato A."/>
            <person name="Lyhne E.K."/>
            <person name="Kogle M.E."/>
            <person name="Wiebenga A."/>
            <person name="Kun R.S."/>
            <person name="Lubbers R.J."/>
            <person name="Makela M.R."/>
            <person name="Barry K."/>
            <person name="Chovatia M."/>
            <person name="Clum A."/>
            <person name="Daum C."/>
            <person name="Haridas S."/>
            <person name="He G."/>
            <person name="LaButti K."/>
            <person name="Lipzen A."/>
            <person name="Riley R."/>
            <person name="Salamov A."/>
            <person name="Simmons B.A."/>
            <person name="Magnuson J.K."/>
            <person name="Henrissat B."/>
            <person name="Mortensen U.H."/>
            <person name="Larsen T.O."/>
            <person name="Devries R.P."/>
            <person name="Grigoriev I.V."/>
            <person name="Machida M."/>
            <person name="Baker S.E."/>
            <person name="Andersen M.R."/>
            <person name="Cantor M.N."/>
            <person name="Hua S.X."/>
        </authorList>
    </citation>
    <scope>NUCLEOTIDE SEQUENCE [LARGE SCALE GENOMIC DNA]</scope>
    <source>
        <strain evidence="2 3">CBS 117616</strain>
    </source>
</reference>
<evidence type="ECO:0000256" key="1">
    <source>
        <dbReference type="SAM" id="MobiDB-lite"/>
    </source>
</evidence>
<organism evidence="2 3">
    <name type="scientific">Aspergillus pseudocaelatus</name>
    <dbReference type="NCBI Taxonomy" id="1825620"/>
    <lineage>
        <taxon>Eukaryota</taxon>
        <taxon>Fungi</taxon>
        <taxon>Dikarya</taxon>
        <taxon>Ascomycota</taxon>
        <taxon>Pezizomycotina</taxon>
        <taxon>Eurotiomycetes</taxon>
        <taxon>Eurotiomycetidae</taxon>
        <taxon>Eurotiales</taxon>
        <taxon>Aspergillaceae</taxon>
        <taxon>Aspergillus</taxon>
        <taxon>Aspergillus subgen. Circumdati</taxon>
    </lineage>
</organism>
<evidence type="ECO:0000313" key="2">
    <source>
        <dbReference type="EMBL" id="KAE8416682.1"/>
    </source>
</evidence>
<proteinExistence type="predicted"/>
<dbReference type="EMBL" id="ML735748">
    <property type="protein sequence ID" value="KAE8416682.1"/>
    <property type="molecule type" value="Genomic_DNA"/>
</dbReference>
<protein>
    <recommendedName>
        <fullName evidence="4">Secreted protein</fullName>
    </recommendedName>
</protein>
<evidence type="ECO:0000313" key="3">
    <source>
        <dbReference type="Proteomes" id="UP000325395"/>
    </source>
</evidence>
<gene>
    <name evidence="2" type="ORF">BDV36DRAFT_259331</name>
</gene>
<feature type="compositionally biased region" description="Basic and acidic residues" evidence="1">
    <location>
        <begin position="73"/>
        <end position="83"/>
    </location>
</feature>
<feature type="region of interest" description="Disordered" evidence="1">
    <location>
        <begin position="61"/>
        <end position="83"/>
    </location>
</feature>
<sequence>MSFSRPIFATFGIVFHSVCSSSSSFSMVKKWKQGSVHPHVPLNSTSQRRWIESVNIDTKGKTVPRPYYSGTPRDAERPLKPGF</sequence>
<name>A0ABQ6WHR5_9EURO</name>
<evidence type="ECO:0008006" key="4">
    <source>
        <dbReference type="Google" id="ProtNLM"/>
    </source>
</evidence>
<keyword evidence="3" id="KW-1185">Reference proteome</keyword>
<dbReference type="Proteomes" id="UP000325395">
    <property type="component" value="Unassembled WGS sequence"/>
</dbReference>